<dbReference type="EMBL" id="JAVTLL010000003">
    <property type="protein sequence ID" value="MDT7840013.1"/>
    <property type="molecule type" value="Genomic_DNA"/>
</dbReference>
<evidence type="ECO:0000313" key="3">
    <source>
        <dbReference type="Proteomes" id="UP001257948"/>
    </source>
</evidence>
<keyword evidence="1" id="KW-0472">Membrane</keyword>
<keyword evidence="1" id="KW-0812">Transmembrane</keyword>
<keyword evidence="1" id="KW-1133">Transmembrane helix</keyword>
<evidence type="ECO:0000256" key="1">
    <source>
        <dbReference type="SAM" id="Phobius"/>
    </source>
</evidence>
<evidence type="ECO:0000313" key="2">
    <source>
        <dbReference type="EMBL" id="MDT7840013.1"/>
    </source>
</evidence>
<feature type="transmembrane region" description="Helical" evidence="1">
    <location>
        <begin position="47"/>
        <end position="69"/>
    </location>
</feature>
<reference evidence="3" key="1">
    <citation type="submission" date="2023-07" db="EMBL/GenBank/DDBJ databases">
        <title>Draft genome sequence of the endophytic actinobacterium Streptomyces justiciae WPN32, a potential antibiotic producer.</title>
        <authorList>
            <person name="Yasawong M."/>
            <person name="Pana W."/>
            <person name="Ganta P."/>
            <person name="Santapan N."/>
            <person name="Songngamsuk T."/>
            <person name="Phatcharaharikarn M."/>
            <person name="Kerdtoob S."/>
            <person name="Nantapong N."/>
        </authorList>
    </citation>
    <scope>NUCLEOTIDE SEQUENCE [LARGE SCALE GENOMIC DNA]</scope>
    <source>
        <strain evidence="3">WPN32</strain>
    </source>
</reference>
<proteinExistence type="predicted"/>
<keyword evidence="3" id="KW-1185">Reference proteome</keyword>
<dbReference type="RefSeq" id="WP_194083354.1">
    <property type="nucleotide sequence ID" value="NZ_JADDXU010000016.1"/>
</dbReference>
<protein>
    <submittedName>
        <fullName evidence="2">DUF6082 family protein</fullName>
    </submittedName>
</protein>
<comment type="caution">
    <text evidence="2">The sequence shown here is derived from an EMBL/GenBank/DDBJ whole genome shotgun (WGS) entry which is preliminary data.</text>
</comment>
<dbReference type="Proteomes" id="UP001257948">
    <property type="component" value="Unassembled WGS sequence"/>
</dbReference>
<sequence length="211" mass="23116">MRNRHEKWLWWTAVLSLLSGVALTPTLLELVAPLSGQWERLSAVSQTYGALSTLFSAVALIGVGASLAYQARQARVTNDDTQRSAFRELLLVAVADPELLVCVDPPRPDVPADVARQLIFTHVLVMQWHTEYGLGRINDDGLVATLRVHFRGQRAREHWATRAVDWRDYATAVGEPRGLRFTDLMDAAHAEAAAAGPPVPVASHYAADSGT</sequence>
<dbReference type="Pfam" id="PF19560">
    <property type="entry name" value="DUF6082"/>
    <property type="match status" value="1"/>
</dbReference>
<name>A0ABU3LLJ7_9ACTN</name>
<organism evidence="2 3">
    <name type="scientific">Streptomyces justiciae</name>
    <dbReference type="NCBI Taxonomy" id="2780140"/>
    <lineage>
        <taxon>Bacteria</taxon>
        <taxon>Bacillati</taxon>
        <taxon>Actinomycetota</taxon>
        <taxon>Actinomycetes</taxon>
        <taxon>Kitasatosporales</taxon>
        <taxon>Streptomycetaceae</taxon>
        <taxon>Streptomyces</taxon>
    </lineage>
</organism>
<accession>A0ABU3LLJ7</accession>
<dbReference type="InterPro" id="IPR045728">
    <property type="entry name" value="DUF6082"/>
</dbReference>
<gene>
    <name evidence="2" type="ORF">RQC66_04650</name>
</gene>